<dbReference type="GO" id="GO:0016020">
    <property type="term" value="C:membrane"/>
    <property type="evidence" value="ECO:0007669"/>
    <property type="project" value="UniProtKB-SubCell"/>
</dbReference>
<evidence type="ECO:0000256" key="2">
    <source>
        <dbReference type="ARBA" id="ARBA00007742"/>
    </source>
</evidence>
<evidence type="ECO:0000256" key="5">
    <source>
        <dbReference type="ARBA" id="ARBA00023136"/>
    </source>
</evidence>
<dbReference type="STRING" id="1403190.A0A0F0IGK5"/>
<dbReference type="GO" id="GO:0016627">
    <property type="term" value="F:oxidoreductase activity, acting on the CH-CH group of donors"/>
    <property type="evidence" value="ECO:0007669"/>
    <property type="project" value="InterPro"/>
</dbReference>
<dbReference type="Proteomes" id="UP000033540">
    <property type="component" value="Unassembled WGS sequence"/>
</dbReference>
<evidence type="ECO:0000256" key="1">
    <source>
        <dbReference type="ARBA" id="ARBA00004141"/>
    </source>
</evidence>
<comment type="similarity">
    <text evidence="2">Belongs to the steroid 5-alpha reductase family.</text>
</comment>
<dbReference type="AlphaFoldDB" id="A0A0F0IGK5"/>
<proteinExistence type="inferred from homology"/>
<feature type="transmembrane region" description="Helical" evidence="6">
    <location>
        <begin position="31"/>
        <end position="50"/>
    </location>
</feature>
<comment type="caution">
    <text evidence="8">The sequence shown here is derived from an EMBL/GenBank/DDBJ whole genome shotgun (WGS) entry which is preliminary data.</text>
</comment>
<name>A0A0F0IGK5_ASPPU</name>
<keyword evidence="3 6" id="KW-0812">Transmembrane</keyword>
<evidence type="ECO:0000313" key="9">
    <source>
        <dbReference type="Proteomes" id="UP000033540"/>
    </source>
</evidence>
<feature type="transmembrane region" description="Helical" evidence="6">
    <location>
        <begin position="62"/>
        <end position="83"/>
    </location>
</feature>
<dbReference type="GO" id="GO:0006629">
    <property type="term" value="P:lipid metabolic process"/>
    <property type="evidence" value="ECO:0007669"/>
    <property type="project" value="InterPro"/>
</dbReference>
<evidence type="ECO:0000259" key="7">
    <source>
        <dbReference type="Pfam" id="PF02544"/>
    </source>
</evidence>
<evidence type="ECO:0000256" key="6">
    <source>
        <dbReference type="SAM" id="Phobius"/>
    </source>
</evidence>
<dbReference type="InterPro" id="IPR001104">
    <property type="entry name" value="3-oxo-5_a-steroid_4-DH_C"/>
</dbReference>
<dbReference type="Pfam" id="PF02544">
    <property type="entry name" value="Steroid_dh"/>
    <property type="match status" value="1"/>
</dbReference>
<dbReference type="EMBL" id="JZEE01000229">
    <property type="protein sequence ID" value="KJK66924.1"/>
    <property type="molecule type" value="Genomic_DNA"/>
</dbReference>
<accession>A0A0F0IGK5</accession>
<dbReference type="PROSITE" id="PS50244">
    <property type="entry name" value="S5A_REDUCTASE"/>
    <property type="match status" value="1"/>
</dbReference>
<keyword evidence="4 6" id="KW-1133">Transmembrane helix</keyword>
<feature type="transmembrane region" description="Helical" evidence="6">
    <location>
        <begin position="183"/>
        <end position="201"/>
    </location>
</feature>
<dbReference type="PANTHER" id="PTHR10556">
    <property type="entry name" value="3-OXO-5-ALPHA-STEROID 4-DEHYDROGENASE"/>
    <property type="match status" value="1"/>
</dbReference>
<dbReference type="PANTHER" id="PTHR10556:SF43">
    <property type="entry name" value="STEROID 5-ALPHA-REDUCTASE DET2"/>
    <property type="match status" value="1"/>
</dbReference>
<reference evidence="8 9" key="1">
    <citation type="submission" date="2015-02" db="EMBL/GenBank/DDBJ databases">
        <title>Draft genome sequence of Aspergillus parasiticus SU-1.</title>
        <authorList>
            <person name="Yu J."/>
            <person name="Fedorova N."/>
            <person name="Yin Y."/>
            <person name="Losada L."/>
            <person name="Zafar N."/>
            <person name="Taujale R."/>
            <person name="Ehrlich K.C."/>
            <person name="Bhatnagar D."/>
            <person name="Cleveland T.E."/>
            <person name="Bennett J.W."/>
            <person name="Nierman W.C."/>
        </authorList>
    </citation>
    <scope>NUCLEOTIDE SEQUENCE [LARGE SCALE GENOMIC DNA]</scope>
    <source>
        <strain evidence="9">ATCC 56775 / NRRL 5862 / SRRC 143 / SU-1</strain>
    </source>
</reference>
<dbReference type="InterPro" id="IPR039357">
    <property type="entry name" value="SRD5A/TECR"/>
</dbReference>
<feature type="domain" description="3-oxo-5-alpha-steroid 4-dehydrogenase C-terminal" evidence="7">
    <location>
        <begin position="183"/>
        <end position="270"/>
    </location>
</feature>
<evidence type="ECO:0000313" key="8">
    <source>
        <dbReference type="EMBL" id="KJK66924.1"/>
    </source>
</evidence>
<protein>
    <submittedName>
        <fullName evidence="8">3-oxo-5-alpha-steroid 4-dehydrogenase</fullName>
    </submittedName>
</protein>
<gene>
    <name evidence="8" type="ORF">P875_00127668</name>
</gene>
<feature type="transmembrane region" description="Helical" evidence="6">
    <location>
        <begin position="130"/>
        <end position="154"/>
    </location>
</feature>
<keyword evidence="5 6" id="KW-0472">Membrane</keyword>
<evidence type="ECO:0000256" key="4">
    <source>
        <dbReference type="ARBA" id="ARBA00022989"/>
    </source>
</evidence>
<dbReference type="OrthoDB" id="5788137at2759"/>
<evidence type="ECO:0000256" key="3">
    <source>
        <dbReference type="ARBA" id="ARBA00022692"/>
    </source>
</evidence>
<comment type="subcellular location">
    <subcellularLocation>
        <location evidence="1">Membrane</location>
        <topology evidence="1">Multi-pass membrane protein</topology>
    </subcellularLocation>
</comment>
<organism evidence="8 9">
    <name type="scientific">Aspergillus parasiticus (strain ATCC 56775 / NRRL 5862 / SRRC 143 / SU-1)</name>
    <dbReference type="NCBI Taxonomy" id="1403190"/>
    <lineage>
        <taxon>Eukaryota</taxon>
        <taxon>Fungi</taxon>
        <taxon>Dikarya</taxon>
        <taxon>Ascomycota</taxon>
        <taxon>Pezizomycotina</taxon>
        <taxon>Eurotiomycetes</taxon>
        <taxon>Eurotiomycetidae</taxon>
        <taxon>Eurotiales</taxon>
        <taxon>Aspergillaceae</taxon>
        <taxon>Aspergillus</taxon>
        <taxon>Aspergillus subgen. Circumdati</taxon>
    </lineage>
</organism>
<sequence length="353" mass="39028">MGSTISALNSLPPLQDLLHPTPETYTQILNIWQYFASFTVVIWLTTWFPMGKTSLKSSIFNIPGRLAWTAMELIAPLNLIYVMKALVAKLNTDLTSLPLPNQIVAALYLIHYANRAVISPLFAAPSMSPIHAFIAVCGLTFNWINSTCLAAWLVGYHVPVTGYRADGSGPGIGHSTRPAISDYLPYLGIILFFVGMAGNIISERTFFRLRREEADKLHNTQKDHSKNPGTKNKYSKVYVIPPAKGLFRYILYPHYVFEWLEWTGFVLVGTAVYPAAGVAGPEMGLAPWLRPVAALAEKLRVPLPLPAVVFVVNVVTSMVPQARLGKRWYLGRFGKDKVAGRGAVVPFLGWLSV</sequence>